<dbReference type="InterPro" id="IPR021134">
    <property type="entry name" value="Bestrophin-like"/>
</dbReference>
<feature type="transmembrane region" description="Helical" evidence="6">
    <location>
        <begin position="265"/>
        <end position="283"/>
    </location>
</feature>
<evidence type="ECO:0000256" key="4">
    <source>
        <dbReference type="ARBA" id="ARBA00023136"/>
    </source>
</evidence>
<dbReference type="Proteomes" id="UP000789390">
    <property type="component" value="Unassembled WGS sequence"/>
</dbReference>
<evidence type="ECO:0000313" key="8">
    <source>
        <dbReference type="Proteomes" id="UP000789390"/>
    </source>
</evidence>
<feature type="transmembrane region" description="Helical" evidence="6">
    <location>
        <begin position="90"/>
        <end position="111"/>
    </location>
</feature>
<keyword evidence="8" id="KW-1185">Reference proteome</keyword>
<dbReference type="InterPro" id="IPR000615">
    <property type="entry name" value="Bestrophin"/>
</dbReference>
<evidence type="ECO:0000256" key="5">
    <source>
        <dbReference type="ARBA" id="ARBA00034769"/>
    </source>
</evidence>
<keyword evidence="3 6" id="KW-1133">Transmembrane helix</keyword>
<name>A0A8J2RW91_9CRUS</name>
<comment type="function">
    <text evidence="6">Forms chloride channels.</text>
</comment>
<comment type="subcellular location">
    <subcellularLocation>
        <location evidence="6">Cell membrane</location>
        <topology evidence="6">Multi-pass membrane protein</topology>
    </subcellularLocation>
    <subcellularLocation>
        <location evidence="1">Membrane</location>
    </subcellularLocation>
</comment>
<dbReference type="OrthoDB" id="201595at2759"/>
<keyword evidence="6" id="KW-0406">Ion transport</keyword>
<evidence type="ECO:0000313" key="7">
    <source>
        <dbReference type="EMBL" id="CAH0107630.1"/>
    </source>
</evidence>
<dbReference type="PANTHER" id="PTHR10736">
    <property type="entry name" value="BESTROPHIN"/>
    <property type="match status" value="1"/>
</dbReference>
<evidence type="ECO:0000256" key="6">
    <source>
        <dbReference type="RuleBase" id="RU363126"/>
    </source>
</evidence>
<dbReference type="AlphaFoldDB" id="A0A8J2RW91"/>
<keyword evidence="6" id="KW-0869">Chloride channel</keyword>
<dbReference type="GO" id="GO:0005254">
    <property type="term" value="F:chloride channel activity"/>
    <property type="evidence" value="ECO:0007669"/>
    <property type="project" value="UniProtKB-KW"/>
</dbReference>
<evidence type="ECO:0000256" key="1">
    <source>
        <dbReference type="ARBA" id="ARBA00004370"/>
    </source>
</evidence>
<accession>A0A8J2RW91</accession>
<comment type="similarity">
    <text evidence="5 6">Belongs to the anion channel-forming bestrophin (TC 1.A.46) family. Calcium-sensitive chloride channel subfamily.</text>
</comment>
<dbReference type="GO" id="GO:0034707">
    <property type="term" value="C:chloride channel complex"/>
    <property type="evidence" value="ECO:0007669"/>
    <property type="project" value="UniProtKB-KW"/>
</dbReference>
<reference evidence="7" key="1">
    <citation type="submission" date="2021-11" db="EMBL/GenBank/DDBJ databases">
        <authorList>
            <person name="Schell T."/>
        </authorList>
    </citation>
    <scope>NUCLEOTIDE SEQUENCE</scope>
    <source>
        <strain evidence="7">M5</strain>
    </source>
</reference>
<feature type="transmembrane region" description="Helical" evidence="6">
    <location>
        <begin position="176"/>
        <end position="201"/>
    </location>
</feature>
<feature type="transmembrane region" description="Helical" evidence="6">
    <location>
        <begin position="123"/>
        <end position="156"/>
    </location>
</feature>
<organism evidence="7 8">
    <name type="scientific">Daphnia galeata</name>
    <dbReference type="NCBI Taxonomy" id="27404"/>
    <lineage>
        <taxon>Eukaryota</taxon>
        <taxon>Metazoa</taxon>
        <taxon>Ecdysozoa</taxon>
        <taxon>Arthropoda</taxon>
        <taxon>Crustacea</taxon>
        <taxon>Branchiopoda</taxon>
        <taxon>Diplostraca</taxon>
        <taxon>Cladocera</taxon>
        <taxon>Anomopoda</taxon>
        <taxon>Daphniidae</taxon>
        <taxon>Daphnia</taxon>
    </lineage>
</organism>
<comment type="caution">
    <text evidence="7">The sequence shown here is derived from an EMBL/GenBank/DDBJ whole genome shotgun (WGS) entry which is preliminary data.</text>
</comment>
<feature type="transmembrane region" description="Helical" evidence="6">
    <location>
        <begin position="295"/>
        <end position="317"/>
    </location>
</feature>
<gene>
    <name evidence="7" type="ORF">DGAL_LOCUS10950</name>
</gene>
<protein>
    <recommendedName>
        <fullName evidence="6">Bestrophin homolog</fullName>
    </recommendedName>
</protein>
<keyword evidence="6" id="KW-1003">Cell membrane</keyword>
<dbReference type="EMBL" id="CAKKLH010000277">
    <property type="protein sequence ID" value="CAH0107630.1"/>
    <property type="molecule type" value="Genomic_DNA"/>
</dbReference>
<keyword evidence="2 6" id="KW-0812">Transmembrane</keyword>
<dbReference type="GO" id="GO:0005886">
    <property type="term" value="C:plasma membrane"/>
    <property type="evidence" value="ECO:0007669"/>
    <property type="project" value="UniProtKB-SubCell"/>
</dbReference>
<proteinExistence type="inferred from homology"/>
<evidence type="ECO:0000256" key="2">
    <source>
        <dbReference type="ARBA" id="ARBA00022692"/>
    </source>
</evidence>
<dbReference type="PANTHER" id="PTHR10736:SF0">
    <property type="entry name" value="BESTROPHIN HOMOLOG"/>
    <property type="match status" value="1"/>
</dbReference>
<comment type="caution">
    <text evidence="6">Lacks conserved residue(s) required for the propagation of feature annotation.</text>
</comment>
<evidence type="ECO:0000256" key="3">
    <source>
        <dbReference type="ARBA" id="ARBA00022989"/>
    </source>
</evidence>
<dbReference type="Pfam" id="PF01062">
    <property type="entry name" value="Bestrophin"/>
    <property type="match status" value="2"/>
</dbReference>
<keyword evidence="6" id="KW-0407">Ion channel</keyword>
<feature type="transmembrane region" description="Helical" evidence="6">
    <location>
        <begin position="52"/>
        <end position="70"/>
    </location>
</feature>
<keyword evidence="6" id="KW-0868">Chloride</keyword>
<keyword evidence="4 6" id="KW-0472">Membrane</keyword>
<keyword evidence="6" id="KW-0813">Transport</keyword>
<sequence>MKSVGKLERTGSQVPSVLAFNQTAPDANNISESFRILFRWKGSIYKIIWKQLLIYYSLYYMITILHNFVLDEDGKTTVSNLGRPNHSGGGVTLNTFRFHFNTIFIVFVALAKYCNKNSNSINLMIMLTFFTTTAMQRLFAMQTMIPGTAKVITFFILSLKPNLPEGPVIVEQFARWAVLAWILTFRVLFPDMISLQVAGIISEKERLLLERVEIEHNKTPRALMVIDWMLLLLKESSINDRFVEKSNFLKSADVVMAFKKNSGNTIKVVIIVVYTYGFITLLARDVEEAASCEFLGVVVNYLPIIPSMQFFIFLIWLNFGRIAVNPFGTDEDDIDVKLLLENHIQDSIRLSNLYTQDLEHFFGAMPQKQFAEAEPSPVQTNAVPI</sequence>